<feature type="chain" id="PRO_5005656186" evidence="1">
    <location>
        <begin position="24"/>
        <end position="109"/>
    </location>
</feature>
<evidence type="ECO:0000256" key="1">
    <source>
        <dbReference type="SAM" id="SignalP"/>
    </source>
</evidence>
<reference evidence="3" key="1">
    <citation type="submission" date="2017-02" db="UniProtKB">
        <authorList>
            <consortium name="WormBaseParasite"/>
        </authorList>
    </citation>
    <scope>IDENTIFICATION</scope>
</reference>
<dbReference type="WBParaSite" id="ALUE_0000164601-mRNA-1">
    <property type="protein sequence ID" value="ALUE_0000164601-mRNA-1"/>
    <property type="gene ID" value="ALUE_0000164601"/>
</dbReference>
<dbReference type="Proteomes" id="UP000036681">
    <property type="component" value="Unplaced"/>
</dbReference>
<keyword evidence="2" id="KW-1185">Reference proteome</keyword>
<sequence>MLKLGFLIINLLYSFFIKFNIEASVEESLKRSGGKDYKMEPTGVFQKHLESASEKDIVNSGLEYTMQRSAKQVIQTAHKYNLGLDLRTAAYANAVEKVYNTYRTLGFAK</sequence>
<accession>A0A0M3HJF1</accession>
<dbReference type="AlphaFoldDB" id="A0A0M3HJF1"/>
<protein>
    <submittedName>
        <fullName evidence="3">Glutamate/phenylalanine/leucine/valine dehydrogenase C-terminal domain-containing protein</fullName>
    </submittedName>
</protein>
<evidence type="ECO:0000313" key="3">
    <source>
        <dbReference type="WBParaSite" id="ALUE_0000164601-mRNA-1"/>
    </source>
</evidence>
<feature type="signal peptide" evidence="1">
    <location>
        <begin position="1"/>
        <end position="23"/>
    </location>
</feature>
<organism evidence="2 3">
    <name type="scientific">Ascaris lumbricoides</name>
    <name type="common">Giant roundworm</name>
    <dbReference type="NCBI Taxonomy" id="6252"/>
    <lineage>
        <taxon>Eukaryota</taxon>
        <taxon>Metazoa</taxon>
        <taxon>Ecdysozoa</taxon>
        <taxon>Nematoda</taxon>
        <taxon>Chromadorea</taxon>
        <taxon>Rhabditida</taxon>
        <taxon>Spirurina</taxon>
        <taxon>Ascaridomorpha</taxon>
        <taxon>Ascaridoidea</taxon>
        <taxon>Ascarididae</taxon>
        <taxon>Ascaris</taxon>
    </lineage>
</organism>
<proteinExistence type="predicted"/>
<dbReference type="InterPro" id="IPR036291">
    <property type="entry name" value="NAD(P)-bd_dom_sf"/>
</dbReference>
<name>A0A0M3HJF1_ASCLU</name>
<dbReference type="Gene3D" id="3.40.50.720">
    <property type="entry name" value="NAD(P)-binding Rossmann-like Domain"/>
    <property type="match status" value="1"/>
</dbReference>
<keyword evidence="1" id="KW-0732">Signal</keyword>
<dbReference type="SUPFAM" id="SSF51735">
    <property type="entry name" value="NAD(P)-binding Rossmann-fold domains"/>
    <property type="match status" value="1"/>
</dbReference>
<evidence type="ECO:0000313" key="2">
    <source>
        <dbReference type="Proteomes" id="UP000036681"/>
    </source>
</evidence>